<comment type="caution">
    <text evidence="1">The sequence shown here is derived from an EMBL/GenBank/DDBJ whole genome shotgun (WGS) entry which is preliminary data.</text>
</comment>
<dbReference type="EMBL" id="QJPH01000474">
    <property type="protein sequence ID" value="PZN72799.1"/>
    <property type="molecule type" value="Genomic_DNA"/>
</dbReference>
<accession>A0A2W4QRE9</accession>
<gene>
    <name evidence="1" type="ORF">DM484_23835</name>
</gene>
<evidence type="ECO:0008006" key="3">
    <source>
        <dbReference type="Google" id="ProtNLM"/>
    </source>
</evidence>
<proteinExistence type="predicted"/>
<name>A0A2W4QRE9_9GAMM</name>
<dbReference type="AlphaFoldDB" id="A0A2W4QRE9"/>
<sequence>MQAIQEQDWQALPEQAQQEVYDFFLFIRQRYGQLGVNAKDESDTITFANHSANTIKEWLSEQEDEVWT</sequence>
<dbReference type="Proteomes" id="UP000249396">
    <property type="component" value="Unassembled WGS sequence"/>
</dbReference>
<evidence type="ECO:0000313" key="2">
    <source>
        <dbReference type="Proteomes" id="UP000249396"/>
    </source>
</evidence>
<evidence type="ECO:0000313" key="1">
    <source>
        <dbReference type="EMBL" id="PZN72799.1"/>
    </source>
</evidence>
<organism evidence="1 2">
    <name type="scientific">Candidatus Methylumidiphilus alinenensis</name>
    <dbReference type="NCBI Taxonomy" id="2202197"/>
    <lineage>
        <taxon>Bacteria</taxon>
        <taxon>Pseudomonadati</taxon>
        <taxon>Pseudomonadota</taxon>
        <taxon>Gammaproteobacteria</taxon>
        <taxon>Methylococcales</taxon>
        <taxon>Candidatus Methylumidiphilus</taxon>
    </lineage>
</organism>
<protein>
    <recommendedName>
        <fullName evidence="3">DUF2281 domain-containing protein</fullName>
    </recommendedName>
</protein>
<reference evidence="1 2" key="1">
    <citation type="journal article" date="2018" name="Aquat. Microb. Ecol.">
        <title>Gammaproteobacterial methanotrophs dominate.</title>
        <authorList>
            <person name="Rissanen A.J."/>
            <person name="Saarenheimo J."/>
            <person name="Tiirola M."/>
            <person name="Peura S."/>
            <person name="Aalto S.L."/>
            <person name="Karvinen A."/>
            <person name="Nykanen H."/>
        </authorList>
    </citation>
    <scope>NUCLEOTIDE SEQUENCE [LARGE SCALE GENOMIC DNA]</scope>
    <source>
        <strain evidence="1">AMbin10</strain>
    </source>
</reference>